<dbReference type="AlphaFoldDB" id="A0A328E8H9"/>
<evidence type="ECO:0000313" key="2">
    <source>
        <dbReference type="EMBL" id="RAL52803.1"/>
    </source>
</evidence>
<feature type="region of interest" description="Disordered" evidence="1">
    <location>
        <begin position="121"/>
        <end position="158"/>
    </location>
</feature>
<keyword evidence="3" id="KW-1185">Reference proteome</keyword>
<evidence type="ECO:0000256" key="1">
    <source>
        <dbReference type="SAM" id="MobiDB-lite"/>
    </source>
</evidence>
<organism evidence="2 3">
    <name type="scientific">Cuscuta australis</name>
    <dbReference type="NCBI Taxonomy" id="267555"/>
    <lineage>
        <taxon>Eukaryota</taxon>
        <taxon>Viridiplantae</taxon>
        <taxon>Streptophyta</taxon>
        <taxon>Embryophyta</taxon>
        <taxon>Tracheophyta</taxon>
        <taxon>Spermatophyta</taxon>
        <taxon>Magnoliopsida</taxon>
        <taxon>eudicotyledons</taxon>
        <taxon>Gunneridae</taxon>
        <taxon>Pentapetalae</taxon>
        <taxon>asterids</taxon>
        <taxon>lamiids</taxon>
        <taxon>Solanales</taxon>
        <taxon>Convolvulaceae</taxon>
        <taxon>Cuscuteae</taxon>
        <taxon>Cuscuta</taxon>
        <taxon>Cuscuta subgen. Grammica</taxon>
        <taxon>Cuscuta sect. Cleistogrammica</taxon>
    </lineage>
</organism>
<sequence>MLAKQHHSSHFPSPSCFRPSSSAGGGGGGNRSSKVAPPFPAAPTLATSLYHTELGVFAVTWSRSMLGRYIVVHKRKITKEEEQIKEEEKREIFRETQERHRVLPQIQRKFQESYSKLKIPNSTIIKGDKSHKKNHLLQNRKEDQRRIGNREQREGDRE</sequence>
<protein>
    <submittedName>
        <fullName evidence="2">Uncharacterized protein</fullName>
    </submittedName>
</protein>
<name>A0A328E8H9_9ASTE</name>
<accession>A0A328E8H9</accession>
<dbReference type="EMBL" id="NQVE01000030">
    <property type="protein sequence ID" value="RAL52803.1"/>
    <property type="molecule type" value="Genomic_DNA"/>
</dbReference>
<reference evidence="2 3" key="1">
    <citation type="submission" date="2018-06" db="EMBL/GenBank/DDBJ databases">
        <title>The Genome of Cuscuta australis (Dodder) Provides Insight into the Evolution of Plant Parasitism.</title>
        <authorList>
            <person name="Liu H."/>
        </authorList>
    </citation>
    <scope>NUCLEOTIDE SEQUENCE [LARGE SCALE GENOMIC DNA]</scope>
    <source>
        <strain evidence="3">cv. Yunnan</strain>
        <tissue evidence="2">Vines</tissue>
    </source>
</reference>
<proteinExistence type="predicted"/>
<gene>
    <name evidence="2" type="ORF">DM860_007571</name>
</gene>
<comment type="caution">
    <text evidence="2">The sequence shown here is derived from an EMBL/GenBank/DDBJ whole genome shotgun (WGS) entry which is preliminary data.</text>
</comment>
<dbReference type="Proteomes" id="UP000249390">
    <property type="component" value="Unassembled WGS sequence"/>
</dbReference>
<evidence type="ECO:0000313" key="3">
    <source>
        <dbReference type="Proteomes" id="UP000249390"/>
    </source>
</evidence>
<feature type="region of interest" description="Disordered" evidence="1">
    <location>
        <begin position="1"/>
        <end position="36"/>
    </location>
</feature>
<feature type="compositionally biased region" description="Low complexity" evidence="1">
    <location>
        <begin position="10"/>
        <end position="22"/>
    </location>
</feature>
<feature type="compositionally biased region" description="Basic and acidic residues" evidence="1">
    <location>
        <begin position="139"/>
        <end position="158"/>
    </location>
</feature>